<dbReference type="Proteomes" id="UP001187682">
    <property type="component" value="Unassembled WGS sequence"/>
</dbReference>
<dbReference type="EMBL" id="ONZQ02000015">
    <property type="protein sequence ID" value="SPO06338.1"/>
    <property type="molecule type" value="Genomic_DNA"/>
</dbReference>
<sequence length="139" mass="15223">MAFPSNSWVDMEIRNHLSSHDNLTLANAHLNDGAFREWGNTTNELLNNDVNKIVAKPNHLVHIAASGGEEGSADGTSGSYDIYDKDTKVCHVSWMCPPGRAAPNVMEISDRDERYNVECKGAELDPGPIGHVSIRIHDA</sequence>
<evidence type="ECO:0000313" key="2">
    <source>
        <dbReference type="EMBL" id="SPO06338.1"/>
    </source>
</evidence>
<dbReference type="AlphaFoldDB" id="A0AAE8N720"/>
<name>A0AAE8N720_9PEZI</name>
<organism evidence="2 3">
    <name type="scientific">Cephalotrichum gorgonifer</name>
    <dbReference type="NCBI Taxonomy" id="2041049"/>
    <lineage>
        <taxon>Eukaryota</taxon>
        <taxon>Fungi</taxon>
        <taxon>Dikarya</taxon>
        <taxon>Ascomycota</taxon>
        <taxon>Pezizomycotina</taxon>
        <taxon>Sordariomycetes</taxon>
        <taxon>Hypocreomycetidae</taxon>
        <taxon>Microascales</taxon>
        <taxon>Microascaceae</taxon>
        <taxon>Cephalotrichum</taxon>
    </lineage>
</organism>
<reference evidence="2" key="1">
    <citation type="submission" date="2018-03" db="EMBL/GenBank/DDBJ databases">
        <authorList>
            <person name="Guldener U."/>
        </authorList>
    </citation>
    <scope>NUCLEOTIDE SEQUENCE</scope>
</reference>
<keyword evidence="3" id="KW-1185">Reference proteome</keyword>
<dbReference type="Pfam" id="PF06355">
    <property type="entry name" value="Aegerolysin"/>
    <property type="match status" value="1"/>
</dbReference>
<dbReference type="Gene3D" id="2.60.270.50">
    <property type="match status" value="1"/>
</dbReference>
<accession>A0AAE8N720</accession>
<comment type="caution">
    <text evidence="2">The sequence shown here is derived from an EMBL/GenBank/DDBJ whole genome shotgun (WGS) entry which is preliminary data.</text>
</comment>
<proteinExistence type="inferred from homology"/>
<protein>
    <submittedName>
        <fullName evidence="2">Uncharacterized protein</fullName>
    </submittedName>
</protein>
<comment type="similarity">
    <text evidence="1">Belongs to the aegerolysin family.</text>
</comment>
<dbReference type="InterPro" id="IPR009413">
    <property type="entry name" value="Aegerolysin-typ"/>
</dbReference>
<evidence type="ECO:0000313" key="3">
    <source>
        <dbReference type="Proteomes" id="UP001187682"/>
    </source>
</evidence>
<gene>
    <name evidence="2" type="ORF">DNG_09027</name>
</gene>
<evidence type="ECO:0000256" key="1">
    <source>
        <dbReference type="ARBA" id="ARBA00010795"/>
    </source>
</evidence>
<dbReference type="GO" id="GO:0019836">
    <property type="term" value="P:symbiont-mediated hemolysis of host erythrocyte"/>
    <property type="evidence" value="ECO:0007669"/>
    <property type="project" value="InterPro"/>
</dbReference>